<keyword evidence="1" id="KW-0472">Membrane</keyword>
<accession>A0A1H7Q6I1</accession>
<feature type="transmembrane region" description="Helical" evidence="1">
    <location>
        <begin position="79"/>
        <end position="99"/>
    </location>
</feature>
<feature type="transmembrane region" description="Helical" evidence="1">
    <location>
        <begin position="158"/>
        <end position="182"/>
    </location>
</feature>
<name>A0A1H7Q6I1_9GAMM</name>
<keyword evidence="1" id="KW-1133">Transmembrane helix</keyword>
<evidence type="ECO:0000256" key="1">
    <source>
        <dbReference type="SAM" id="Phobius"/>
    </source>
</evidence>
<feature type="transmembrane region" description="Helical" evidence="1">
    <location>
        <begin position="111"/>
        <end position="130"/>
    </location>
</feature>
<keyword evidence="3" id="KW-1185">Reference proteome</keyword>
<sequence>MVQVDVFWSYGLGAGFALAAARQLAVAPRAQKLLDNPYFSRTLLYLALLFGPSGMILLWQFPDWETMQVARQLTDLPTWLGVGFAVTNITQGMLGFYLCRALIQRGKTYQAFWHLLLAYFGMLFILVHGWDGTGYQRFLSADHQVFAQWHWGLALQWLVSPVALTLYTMGCVLLPVLFKWMVDWLNAGRELSVAQLPVRDGVPSGMATIATLLALVFGLVLGSAIVISAAVHAFGWALGAVFGVAWLLFLGLPQWGVARWFYRQLLWLPTPQVEARGQLAKA</sequence>
<feature type="transmembrane region" description="Helical" evidence="1">
    <location>
        <begin position="202"/>
        <end position="227"/>
    </location>
</feature>
<protein>
    <submittedName>
        <fullName evidence="2">Uncharacterized protein</fullName>
    </submittedName>
</protein>
<proteinExistence type="predicted"/>
<organism evidence="2 3">
    <name type="scientific">Atopomonas hussainii</name>
    <dbReference type="NCBI Taxonomy" id="1429083"/>
    <lineage>
        <taxon>Bacteria</taxon>
        <taxon>Pseudomonadati</taxon>
        <taxon>Pseudomonadota</taxon>
        <taxon>Gammaproteobacteria</taxon>
        <taxon>Pseudomonadales</taxon>
        <taxon>Pseudomonadaceae</taxon>
        <taxon>Atopomonas</taxon>
    </lineage>
</organism>
<keyword evidence="1" id="KW-0812">Transmembrane</keyword>
<reference evidence="2 3" key="1">
    <citation type="submission" date="2016-10" db="EMBL/GenBank/DDBJ databases">
        <authorList>
            <person name="de Groot N.N."/>
        </authorList>
    </citation>
    <scope>NUCLEOTIDE SEQUENCE [LARGE SCALE GENOMIC DNA]</scope>
    <source>
        <strain evidence="2 3">JCM 19513</strain>
    </source>
</reference>
<feature type="transmembrane region" description="Helical" evidence="1">
    <location>
        <begin position="6"/>
        <end position="26"/>
    </location>
</feature>
<feature type="transmembrane region" description="Helical" evidence="1">
    <location>
        <begin position="38"/>
        <end position="59"/>
    </location>
</feature>
<dbReference type="EMBL" id="FOAS01000012">
    <property type="protein sequence ID" value="SEL43680.1"/>
    <property type="molecule type" value="Genomic_DNA"/>
</dbReference>
<dbReference type="AlphaFoldDB" id="A0A1H7Q6I1"/>
<gene>
    <name evidence="2" type="ORF">SAMN05216214_11246</name>
</gene>
<dbReference type="Proteomes" id="UP000185766">
    <property type="component" value="Unassembled WGS sequence"/>
</dbReference>
<evidence type="ECO:0000313" key="2">
    <source>
        <dbReference type="EMBL" id="SEL43680.1"/>
    </source>
</evidence>
<dbReference type="RefSeq" id="WP_074869064.1">
    <property type="nucleotide sequence ID" value="NZ_FOAS01000012.1"/>
</dbReference>
<feature type="transmembrane region" description="Helical" evidence="1">
    <location>
        <begin position="233"/>
        <end position="252"/>
    </location>
</feature>
<evidence type="ECO:0000313" key="3">
    <source>
        <dbReference type="Proteomes" id="UP000185766"/>
    </source>
</evidence>